<organism evidence="2 3">
    <name type="scientific">Mucilaginibacter conchicola</name>
    <dbReference type="NCBI Taxonomy" id="2303333"/>
    <lineage>
        <taxon>Bacteria</taxon>
        <taxon>Pseudomonadati</taxon>
        <taxon>Bacteroidota</taxon>
        <taxon>Sphingobacteriia</taxon>
        <taxon>Sphingobacteriales</taxon>
        <taxon>Sphingobacteriaceae</taxon>
        <taxon>Mucilaginibacter</taxon>
    </lineage>
</organism>
<dbReference type="InterPro" id="IPR013783">
    <property type="entry name" value="Ig-like_fold"/>
</dbReference>
<evidence type="ECO:0000313" key="3">
    <source>
        <dbReference type="Proteomes" id="UP000264217"/>
    </source>
</evidence>
<sequence>MKKQFLQKLMLLLAIPLALLSCKKGNPAKPDKNDTTMPVAQFDWNGAQRINSEIQFVNKSRYADSYKWDFGDGQISTKANPDKIKYAGEGTYEILLTAIKGTRKAFYKQVIYIAPDNNPAPFFTFEFKDNKSTAPATVVFKNQSVNAQTYKWKINGTTYNEANPTHTFNQPGKYLVELTAINGNVQATYSDEVEVDVNTDPQAGFSLAYHPYPYTINEPIQFVNTSKNADAWDWTFGANGPAASTEQHPEVKFAVAGSYTVTLVAKKGTKQSAPKTITIKINP</sequence>
<dbReference type="Proteomes" id="UP000264217">
    <property type="component" value="Unassembled WGS sequence"/>
</dbReference>
<dbReference type="PROSITE" id="PS51257">
    <property type="entry name" value="PROKAR_LIPOPROTEIN"/>
    <property type="match status" value="1"/>
</dbReference>
<feature type="domain" description="PKD" evidence="1">
    <location>
        <begin position="149"/>
        <end position="202"/>
    </location>
</feature>
<keyword evidence="3" id="KW-1185">Reference proteome</keyword>
<comment type="caution">
    <text evidence="2">The sequence shown here is derived from an EMBL/GenBank/DDBJ whole genome shotgun (WGS) entry which is preliminary data.</text>
</comment>
<dbReference type="CDD" id="cd00146">
    <property type="entry name" value="PKD"/>
    <property type="match status" value="3"/>
</dbReference>
<evidence type="ECO:0000259" key="1">
    <source>
        <dbReference type="PROSITE" id="PS50093"/>
    </source>
</evidence>
<dbReference type="AlphaFoldDB" id="A0A372NRS5"/>
<evidence type="ECO:0000313" key="2">
    <source>
        <dbReference type="EMBL" id="RFZ91983.1"/>
    </source>
</evidence>
<reference evidence="2 3" key="1">
    <citation type="submission" date="2018-08" db="EMBL/GenBank/DDBJ databases">
        <title>Mucilaginibacter sp. MYSH2.</title>
        <authorList>
            <person name="Seo T."/>
        </authorList>
    </citation>
    <scope>NUCLEOTIDE SEQUENCE [LARGE SCALE GENOMIC DNA]</scope>
    <source>
        <strain evidence="2 3">MYSH2</strain>
    </source>
</reference>
<dbReference type="Pfam" id="PF18911">
    <property type="entry name" value="PKD_4"/>
    <property type="match status" value="2"/>
</dbReference>
<dbReference type="OrthoDB" id="610082at2"/>
<dbReference type="RefSeq" id="WP_117391695.1">
    <property type="nucleotide sequence ID" value="NZ_QWDC01000002.1"/>
</dbReference>
<feature type="domain" description="PKD" evidence="1">
    <location>
        <begin position="231"/>
        <end position="283"/>
    </location>
</feature>
<dbReference type="InterPro" id="IPR022409">
    <property type="entry name" value="PKD/Chitinase_dom"/>
</dbReference>
<name>A0A372NRS5_9SPHI</name>
<accession>A0A372NRS5</accession>
<dbReference type="InterPro" id="IPR000601">
    <property type="entry name" value="PKD_dom"/>
</dbReference>
<gene>
    <name evidence="2" type="ORF">D0C36_11080</name>
</gene>
<dbReference type="SUPFAM" id="SSF49299">
    <property type="entry name" value="PKD domain"/>
    <property type="match status" value="3"/>
</dbReference>
<protein>
    <submittedName>
        <fullName evidence="2">PKD domain-containing protein</fullName>
    </submittedName>
</protein>
<dbReference type="Gene3D" id="2.60.40.10">
    <property type="entry name" value="Immunoglobulins"/>
    <property type="match status" value="3"/>
</dbReference>
<dbReference type="InterPro" id="IPR035986">
    <property type="entry name" value="PKD_dom_sf"/>
</dbReference>
<dbReference type="PROSITE" id="PS50093">
    <property type="entry name" value="PKD"/>
    <property type="match status" value="3"/>
</dbReference>
<feature type="domain" description="PKD" evidence="1">
    <location>
        <begin position="65"/>
        <end position="98"/>
    </location>
</feature>
<dbReference type="SMART" id="SM00089">
    <property type="entry name" value="PKD"/>
    <property type="match status" value="3"/>
</dbReference>
<proteinExistence type="predicted"/>
<dbReference type="EMBL" id="QWDC01000002">
    <property type="protein sequence ID" value="RFZ91983.1"/>
    <property type="molecule type" value="Genomic_DNA"/>
</dbReference>